<evidence type="ECO:0000313" key="2">
    <source>
        <dbReference type="Proteomes" id="UP000003635"/>
    </source>
</evidence>
<proteinExistence type="predicted"/>
<name>Q2CH32_OCEGH</name>
<dbReference type="HOGENOM" id="CLU_1667599_0_0_5"/>
<dbReference type="AlphaFoldDB" id="Q2CH32"/>
<reference evidence="1 2" key="1">
    <citation type="journal article" date="2010" name="J. Bacteriol.">
        <title>Genome sequences of Oceanicola granulosus HTCC2516(T) and Oceanicola batsensis HTCC2597(TDelta).</title>
        <authorList>
            <person name="Thrash J.C."/>
            <person name="Cho J.C."/>
            <person name="Vergin K.L."/>
            <person name="Giovannoni S.J."/>
        </authorList>
    </citation>
    <scope>NUCLEOTIDE SEQUENCE [LARGE SCALE GENOMIC DNA]</scope>
    <source>
        <strain evidence="2">ATCC BAA-861 / DSM 15982 / KCTC 12143 / HTCC2516</strain>
    </source>
</reference>
<dbReference type="STRING" id="314256.OG2516_13179"/>
<dbReference type="Gene3D" id="3.40.190.10">
    <property type="entry name" value="Periplasmic binding protein-like II"/>
    <property type="match status" value="2"/>
</dbReference>
<dbReference type="eggNOG" id="COG1653">
    <property type="taxonomic scope" value="Bacteria"/>
</dbReference>
<keyword evidence="2" id="KW-1185">Reference proteome</keyword>
<comment type="caution">
    <text evidence="1">The sequence shown here is derived from an EMBL/GenBank/DDBJ whole genome shotgun (WGS) entry which is preliminary data.</text>
</comment>
<gene>
    <name evidence="1" type="ORF">OG2516_13179</name>
</gene>
<dbReference type="SUPFAM" id="SSF53850">
    <property type="entry name" value="Periplasmic binding protein-like II"/>
    <property type="match status" value="1"/>
</dbReference>
<evidence type="ECO:0000313" key="1">
    <source>
        <dbReference type="EMBL" id="EAR51979.1"/>
    </source>
</evidence>
<sequence length="158" mass="17384">MVQDFVFAPLTSEDSPVRENVAFRRNPVFEGQPDAHSTALGGWLLGIDPHSDNKEAAGELIEVMTSPEIQIWAATNDNRAPGNQAVYNSEELSSMYPLSGFLTDFEYGVVRPSAEAGQNYPRISEIMQAELTEALHQEKTPEEALSDAAEQIRMVTGE</sequence>
<protein>
    <submittedName>
        <fullName evidence="1">Uncharacterized protein</fullName>
    </submittedName>
</protein>
<organism evidence="1 2">
    <name type="scientific">Oceanicola granulosus (strain ATCC BAA-861 / DSM 15982 / KCTC 12143 / HTCC2516)</name>
    <dbReference type="NCBI Taxonomy" id="314256"/>
    <lineage>
        <taxon>Bacteria</taxon>
        <taxon>Pseudomonadati</taxon>
        <taxon>Pseudomonadota</taxon>
        <taxon>Alphaproteobacteria</taxon>
        <taxon>Rhodobacterales</taxon>
        <taxon>Roseobacteraceae</taxon>
        <taxon>Oceanicola</taxon>
    </lineage>
</organism>
<dbReference type="Proteomes" id="UP000003635">
    <property type="component" value="Unassembled WGS sequence"/>
</dbReference>
<dbReference type="EMBL" id="AAOT01000007">
    <property type="protein sequence ID" value="EAR51979.1"/>
    <property type="molecule type" value="Genomic_DNA"/>
</dbReference>
<accession>Q2CH32</accession>